<dbReference type="InterPro" id="IPR029063">
    <property type="entry name" value="SAM-dependent_MTases_sf"/>
</dbReference>
<dbReference type="InterPro" id="IPR036388">
    <property type="entry name" value="WH-like_DNA-bd_sf"/>
</dbReference>
<dbReference type="Pfam" id="PF01022">
    <property type="entry name" value="HTH_5"/>
    <property type="match status" value="1"/>
</dbReference>
<dbReference type="SUPFAM" id="SSF53335">
    <property type="entry name" value="S-adenosyl-L-methionine-dependent methyltransferases"/>
    <property type="match status" value="1"/>
</dbReference>
<dbReference type="InterPro" id="IPR050508">
    <property type="entry name" value="Methyltransf_Superfamily"/>
</dbReference>
<protein>
    <submittedName>
        <fullName evidence="2">ArsR family transcriptional regulator</fullName>
    </submittedName>
</protein>
<dbReference type="PANTHER" id="PTHR42912">
    <property type="entry name" value="METHYLTRANSFERASE"/>
    <property type="match status" value="1"/>
</dbReference>
<accession>A0ABR6NHK5</accession>
<dbReference type="RefSeq" id="WP_184154622.1">
    <property type="nucleotide sequence ID" value="NZ_JACHKA010000001.1"/>
</dbReference>
<comment type="caution">
    <text evidence="2">The sequence shown here is derived from an EMBL/GenBank/DDBJ whole genome shotgun (WGS) entry which is preliminary data.</text>
</comment>
<dbReference type="Gene3D" id="1.10.10.10">
    <property type="entry name" value="Winged helix-like DNA-binding domain superfamily/Winged helix DNA-binding domain"/>
    <property type="match status" value="1"/>
</dbReference>
<name>A0ABR6NHK5_9SPHN</name>
<reference evidence="2 3" key="1">
    <citation type="submission" date="2020-08" db="EMBL/GenBank/DDBJ databases">
        <title>Exploring microbial biodiversity for novel pathways involved in the catabolism of aromatic compounds derived from lignin.</title>
        <authorList>
            <person name="Elkins J."/>
        </authorList>
    </citation>
    <scope>NUCLEOTIDE SEQUENCE [LARGE SCALE GENOMIC DNA]</scope>
    <source>
        <strain evidence="2 3">B1D3A</strain>
    </source>
</reference>
<dbReference type="Proteomes" id="UP001138540">
    <property type="component" value="Unassembled WGS sequence"/>
</dbReference>
<dbReference type="Pfam" id="PF13847">
    <property type="entry name" value="Methyltransf_31"/>
    <property type="match status" value="1"/>
</dbReference>
<organism evidence="2 3">
    <name type="scientific">Sphingobium lignivorans</name>
    <dbReference type="NCBI Taxonomy" id="2735886"/>
    <lineage>
        <taxon>Bacteria</taxon>
        <taxon>Pseudomonadati</taxon>
        <taxon>Pseudomonadota</taxon>
        <taxon>Alphaproteobacteria</taxon>
        <taxon>Sphingomonadales</taxon>
        <taxon>Sphingomonadaceae</taxon>
        <taxon>Sphingobium</taxon>
    </lineage>
</organism>
<evidence type="ECO:0000313" key="2">
    <source>
        <dbReference type="EMBL" id="MBB5986762.1"/>
    </source>
</evidence>
<dbReference type="InterPro" id="IPR036390">
    <property type="entry name" value="WH_DNA-bd_sf"/>
</dbReference>
<dbReference type="CDD" id="cd00090">
    <property type="entry name" value="HTH_ARSR"/>
    <property type="match status" value="1"/>
</dbReference>
<dbReference type="PANTHER" id="PTHR42912:SF93">
    <property type="entry name" value="N6-ADENOSINE-METHYLTRANSFERASE TMT1A"/>
    <property type="match status" value="1"/>
</dbReference>
<dbReference type="PROSITE" id="PS50987">
    <property type="entry name" value="HTH_ARSR_2"/>
    <property type="match status" value="1"/>
</dbReference>
<evidence type="ECO:0000313" key="3">
    <source>
        <dbReference type="Proteomes" id="UP001138540"/>
    </source>
</evidence>
<dbReference type="PRINTS" id="PR00778">
    <property type="entry name" value="HTHARSR"/>
</dbReference>
<dbReference type="InterPro" id="IPR025714">
    <property type="entry name" value="Methyltranfer_dom"/>
</dbReference>
<dbReference type="NCBIfam" id="NF033788">
    <property type="entry name" value="HTH_metalloreg"/>
    <property type="match status" value="1"/>
</dbReference>
<dbReference type="CDD" id="cd02440">
    <property type="entry name" value="AdoMet_MTases"/>
    <property type="match status" value="1"/>
</dbReference>
<sequence>MNRDVLMLQALADPVRIRILYLLQEMELSVGELAHTLAQGQPTVSKHLKMLIDCGLVGRRKEGNWVFLRLGAASLVDPVFALLDRWAEVHGRNPWLAADATRLKAINADRSAEAAAYFAAHAAEWDRLRALHVPTEDVDEAILLAIGDHHVGTLVDIGTGTGTMVHLLAGRADSMIGIDRSPEMLRFGRAKLLQAGVTNAELRQGDMNALDLPSGSADTVVLHQVLHYAQRPAAVIAESARILKPTGKLIVIDVAPHDREELRREHAHARLGFGDDEVLDFMKAATLKGRVVDHLAGGTLTVTIWSAEPRSAHLRAVPA</sequence>
<gene>
    <name evidence="2" type="ORF">HNP60_002736</name>
</gene>
<evidence type="ECO:0000259" key="1">
    <source>
        <dbReference type="PROSITE" id="PS50987"/>
    </source>
</evidence>
<dbReference type="SUPFAM" id="SSF46785">
    <property type="entry name" value="Winged helix' DNA-binding domain"/>
    <property type="match status" value="1"/>
</dbReference>
<dbReference type="InterPro" id="IPR001845">
    <property type="entry name" value="HTH_ArsR_DNA-bd_dom"/>
</dbReference>
<dbReference type="SMART" id="SM00418">
    <property type="entry name" value="HTH_ARSR"/>
    <property type="match status" value="1"/>
</dbReference>
<feature type="domain" description="HTH arsR-type" evidence="1">
    <location>
        <begin position="1"/>
        <end position="90"/>
    </location>
</feature>
<dbReference type="EMBL" id="JACHKA010000001">
    <property type="protein sequence ID" value="MBB5986762.1"/>
    <property type="molecule type" value="Genomic_DNA"/>
</dbReference>
<keyword evidence="3" id="KW-1185">Reference proteome</keyword>
<proteinExistence type="predicted"/>
<dbReference type="InterPro" id="IPR011991">
    <property type="entry name" value="ArsR-like_HTH"/>
</dbReference>
<dbReference type="Gene3D" id="3.40.50.150">
    <property type="entry name" value="Vaccinia Virus protein VP39"/>
    <property type="match status" value="1"/>
</dbReference>